<comment type="cofactor">
    <cofactor evidence="1">
        <name>pyridoxal 5'-phosphate</name>
        <dbReference type="ChEBI" id="CHEBI:597326"/>
    </cofactor>
</comment>
<dbReference type="Gene3D" id="3.40.640.10">
    <property type="entry name" value="Type I PLP-dependent aspartate aminotransferase-like (Major domain)"/>
    <property type="match status" value="1"/>
</dbReference>
<dbReference type="InterPro" id="IPR015424">
    <property type="entry name" value="PyrdxlP-dep_Trfase"/>
</dbReference>
<evidence type="ECO:0000256" key="6">
    <source>
        <dbReference type="ARBA" id="ARBA00022898"/>
    </source>
</evidence>
<dbReference type="Proteomes" id="UP000031938">
    <property type="component" value="Unassembled WGS sequence"/>
</dbReference>
<dbReference type="RefSeq" id="WP_041086945.1">
    <property type="nucleotide sequence ID" value="NZ_JXRP01000009.1"/>
</dbReference>
<dbReference type="InterPro" id="IPR004838">
    <property type="entry name" value="NHTrfase_class1_PyrdxlP-BS"/>
</dbReference>
<evidence type="ECO:0000256" key="2">
    <source>
        <dbReference type="ARBA" id="ARBA00003444"/>
    </source>
</evidence>
<dbReference type="UniPathway" id="UPA00148"/>
<evidence type="ECO:0000256" key="1">
    <source>
        <dbReference type="ARBA" id="ARBA00001933"/>
    </source>
</evidence>
<keyword evidence="7 11" id="KW-0456">Lyase</keyword>
<dbReference type="EC" id="4.1.1.81" evidence="4"/>
<comment type="catalytic activity">
    <reaction evidence="9">
        <text>O-phospho-L-threonine + H(+) = (R)-1-aminopropan-2-yl phosphate + CO2</text>
        <dbReference type="Rhea" id="RHEA:11492"/>
        <dbReference type="ChEBI" id="CHEBI:15378"/>
        <dbReference type="ChEBI" id="CHEBI:16526"/>
        <dbReference type="ChEBI" id="CHEBI:58563"/>
        <dbReference type="ChEBI" id="CHEBI:58675"/>
        <dbReference type="EC" id="4.1.1.81"/>
    </reaction>
</comment>
<dbReference type="InterPro" id="IPR015422">
    <property type="entry name" value="PyrdxlP-dep_Trfase_small"/>
</dbReference>
<dbReference type="PATRIC" id="fig|889306.3.peg.1191"/>
<evidence type="ECO:0000256" key="7">
    <source>
        <dbReference type="ARBA" id="ARBA00023239"/>
    </source>
</evidence>
<gene>
    <name evidence="11" type="ORF">KP78_11840</name>
</gene>
<organism evidence="11 12">
    <name type="scientific">Jeotgalibacillus soli</name>
    <dbReference type="NCBI Taxonomy" id="889306"/>
    <lineage>
        <taxon>Bacteria</taxon>
        <taxon>Bacillati</taxon>
        <taxon>Bacillota</taxon>
        <taxon>Bacilli</taxon>
        <taxon>Bacillales</taxon>
        <taxon>Caryophanaceae</taxon>
        <taxon>Jeotgalibacillus</taxon>
    </lineage>
</organism>
<evidence type="ECO:0000259" key="10">
    <source>
        <dbReference type="Pfam" id="PF00155"/>
    </source>
</evidence>
<proteinExistence type="predicted"/>
<evidence type="ECO:0000256" key="5">
    <source>
        <dbReference type="ARBA" id="ARBA00022573"/>
    </source>
</evidence>
<evidence type="ECO:0000256" key="3">
    <source>
        <dbReference type="ARBA" id="ARBA00004953"/>
    </source>
</evidence>
<dbReference type="InterPro" id="IPR005860">
    <property type="entry name" value="CobD"/>
</dbReference>
<dbReference type="Pfam" id="PF00155">
    <property type="entry name" value="Aminotran_1_2"/>
    <property type="match status" value="1"/>
</dbReference>
<dbReference type="NCBIfam" id="TIGR01140">
    <property type="entry name" value="L_thr_O3P_dcar"/>
    <property type="match status" value="1"/>
</dbReference>
<evidence type="ECO:0000313" key="11">
    <source>
        <dbReference type="EMBL" id="KIL49716.1"/>
    </source>
</evidence>
<sequence>MSLPLHGANPRSLYQSMRIPVPEQIIDFSENSNPLGPPSAISEKWMAWQSAISSYPDPEGQALRQAIADYHGLGSEQVLLGNGAAELMMVVARWFQGKIVGIVHPAFSEYVRVVEANGGIVQSFITTEETGWQSPDEEIMHFLIKGHILFLCNPVNPTGIKYSRDTLARWIKQADRYGATILLDEAFIDMIGEEYSFANQIGSSSLLIFRSMTKMYSIAGLRLGYLLGTKGRLAEFGSLLPHWNVNALSLLAGEEALRDKAFQEKTRTYMKTERERLFAFLDDLGFRYSLSEANFYLLQPQNASQTADLFRWLLHRGIVLRHTYNYKGLEGRWLRAGIKTKEQNDQLIQAVTAWHQEQLL</sequence>
<dbReference type="SUPFAM" id="SSF53383">
    <property type="entry name" value="PLP-dependent transferases"/>
    <property type="match status" value="1"/>
</dbReference>
<comment type="pathway">
    <text evidence="3">Cofactor biosynthesis; adenosylcobalamin biosynthesis.</text>
</comment>
<accession>A0A0C2VZA0</accession>
<comment type="caution">
    <text evidence="11">The sequence shown here is derived from an EMBL/GenBank/DDBJ whole genome shotgun (WGS) entry which is preliminary data.</text>
</comment>
<name>A0A0C2VZA0_9BACL</name>
<dbReference type="PROSITE" id="PS00105">
    <property type="entry name" value="AA_TRANSFER_CLASS_1"/>
    <property type="match status" value="1"/>
</dbReference>
<keyword evidence="5" id="KW-0169">Cobalamin biosynthesis</keyword>
<dbReference type="InterPro" id="IPR015421">
    <property type="entry name" value="PyrdxlP-dep_Trfase_major"/>
</dbReference>
<protein>
    <recommendedName>
        <fullName evidence="4">threonine-phosphate decarboxylase</fullName>
        <ecNumber evidence="4">4.1.1.81</ecNumber>
    </recommendedName>
    <alternativeName>
        <fullName evidence="8">L-threonine-O-3-phosphate decarboxylase</fullName>
    </alternativeName>
</protein>
<keyword evidence="12" id="KW-1185">Reference proteome</keyword>
<dbReference type="GO" id="GO:0048472">
    <property type="term" value="F:threonine-phosphate decarboxylase activity"/>
    <property type="evidence" value="ECO:0007669"/>
    <property type="project" value="UniProtKB-EC"/>
</dbReference>
<dbReference type="PANTHER" id="PTHR42885:SF1">
    <property type="entry name" value="THREONINE-PHOSPHATE DECARBOXYLASE"/>
    <property type="match status" value="1"/>
</dbReference>
<dbReference type="CDD" id="cd00609">
    <property type="entry name" value="AAT_like"/>
    <property type="match status" value="1"/>
</dbReference>
<feature type="domain" description="Aminotransferase class I/classII large" evidence="10">
    <location>
        <begin position="24"/>
        <end position="351"/>
    </location>
</feature>
<dbReference type="PANTHER" id="PTHR42885">
    <property type="entry name" value="HISTIDINOL-PHOSPHATE AMINOTRANSFERASE-RELATED"/>
    <property type="match status" value="1"/>
</dbReference>
<dbReference type="InterPro" id="IPR004839">
    <property type="entry name" value="Aminotransferase_I/II_large"/>
</dbReference>
<dbReference type="GO" id="GO:0030170">
    <property type="term" value="F:pyridoxal phosphate binding"/>
    <property type="evidence" value="ECO:0007669"/>
    <property type="project" value="InterPro"/>
</dbReference>
<evidence type="ECO:0000313" key="12">
    <source>
        <dbReference type="Proteomes" id="UP000031938"/>
    </source>
</evidence>
<dbReference type="EMBL" id="JXRP01000009">
    <property type="protein sequence ID" value="KIL49716.1"/>
    <property type="molecule type" value="Genomic_DNA"/>
</dbReference>
<dbReference type="Gene3D" id="3.90.1150.10">
    <property type="entry name" value="Aspartate Aminotransferase, domain 1"/>
    <property type="match status" value="1"/>
</dbReference>
<evidence type="ECO:0000256" key="8">
    <source>
        <dbReference type="ARBA" id="ARBA00029996"/>
    </source>
</evidence>
<keyword evidence="6" id="KW-0663">Pyridoxal phosphate</keyword>
<comment type="function">
    <text evidence="2">Decarboxylates L-threonine-O-3-phosphate to yield (R)-1-amino-2-propanol O-2-phosphate, the precursor for the linkage between the nucleotide loop and the corrin ring in cobalamin.</text>
</comment>
<dbReference type="STRING" id="889306.KP78_11840"/>
<reference evidence="11 12" key="1">
    <citation type="submission" date="2015-01" db="EMBL/GenBank/DDBJ databases">
        <title>Genome sequencing of Jeotgalibacillus soli.</title>
        <authorList>
            <person name="Goh K.M."/>
            <person name="Chan K.-G."/>
            <person name="Yaakop A.S."/>
            <person name="Ee R."/>
            <person name="Gan H.M."/>
            <person name="Chan C.S."/>
        </authorList>
    </citation>
    <scope>NUCLEOTIDE SEQUENCE [LARGE SCALE GENOMIC DNA]</scope>
    <source>
        <strain evidence="11 12">P9</strain>
    </source>
</reference>
<evidence type="ECO:0000256" key="9">
    <source>
        <dbReference type="ARBA" id="ARBA00048531"/>
    </source>
</evidence>
<dbReference type="OrthoDB" id="9813612at2"/>
<dbReference type="AlphaFoldDB" id="A0A0C2VZA0"/>
<dbReference type="GO" id="GO:0009236">
    <property type="term" value="P:cobalamin biosynthetic process"/>
    <property type="evidence" value="ECO:0007669"/>
    <property type="project" value="UniProtKB-UniPathway"/>
</dbReference>
<evidence type="ECO:0000256" key="4">
    <source>
        <dbReference type="ARBA" id="ARBA00012285"/>
    </source>
</evidence>